<feature type="transmembrane region" description="Helical" evidence="1">
    <location>
        <begin position="62"/>
        <end position="81"/>
    </location>
</feature>
<proteinExistence type="predicted"/>
<dbReference type="KEGG" id="hrr:HZS55_01465"/>
<feature type="transmembrane region" description="Helical" evidence="1">
    <location>
        <begin position="6"/>
        <end position="25"/>
    </location>
</feature>
<keyword evidence="1" id="KW-0472">Membrane</keyword>
<evidence type="ECO:0000313" key="3">
    <source>
        <dbReference type="Proteomes" id="UP000509667"/>
    </source>
</evidence>
<gene>
    <name evidence="2" type="ORF">HZS55_01465</name>
</gene>
<evidence type="ECO:0000256" key="1">
    <source>
        <dbReference type="SAM" id="Phobius"/>
    </source>
</evidence>
<sequence length="95" mass="10049">MFATLSPLTVAVAVVGLVGIVPVAIQYRERSRWFAVGYGLLVVAALATNLEDLFLGDLLNATEHAVGLMGAGIAFLVAAYVHRKREIEPEVPDGG</sequence>
<name>A0A7D5P7N0_9EURY</name>
<reference evidence="2 3" key="1">
    <citation type="submission" date="2020-07" db="EMBL/GenBank/DDBJ databases">
        <title>Halosimplex pelagicum sp. nov. and Halosimplex rubrum sp. nov., isolated from salted brown alga Laminaria, and emended description of the genus Halosimplex.</title>
        <authorList>
            <person name="Cui H."/>
        </authorList>
    </citation>
    <scope>NUCLEOTIDE SEQUENCE [LARGE SCALE GENOMIC DNA]</scope>
    <source>
        <strain evidence="2 3">R27</strain>
    </source>
</reference>
<keyword evidence="3" id="KW-1185">Reference proteome</keyword>
<feature type="transmembrane region" description="Helical" evidence="1">
    <location>
        <begin position="32"/>
        <end position="50"/>
    </location>
</feature>
<dbReference type="AlphaFoldDB" id="A0A7D5P7N0"/>
<evidence type="ECO:0000313" key="2">
    <source>
        <dbReference type="EMBL" id="QLH79885.1"/>
    </source>
</evidence>
<keyword evidence="1" id="KW-0812">Transmembrane</keyword>
<dbReference type="EMBL" id="CP058910">
    <property type="protein sequence ID" value="QLH79885.1"/>
    <property type="molecule type" value="Genomic_DNA"/>
</dbReference>
<organism evidence="2 3">
    <name type="scientific">Halosimplex rubrum</name>
    <dbReference type="NCBI Taxonomy" id="869889"/>
    <lineage>
        <taxon>Archaea</taxon>
        <taxon>Methanobacteriati</taxon>
        <taxon>Methanobacteriota</taxon>
        <taxon>Stenosarchaea group</taxon>
        <taxon>Halobacteria</taxon>
        <taxon>Halobacteriales</taxon>
        <taxon>Haloarculaceae</taxon>
        <taxon>Halosimplex</taxon>
    </lineage>
</organism>
<dbReference type="Proteomes" id="UP000509667">
    <property type="component" value="Chromosome"/>
</dbReference>
<accession>A0A7D5P7N0</accession>
<keyword evidence="1" id="KW-1133">Transmembrane helix</keyword>
<protein>
    <submittedName>
        <fullName evidence="2">Uncharacterized protein</fullName>
    </submittedName>
</protein>